<keyword evidence="9" id="KW-0472">Membrane</keyword>
<dbReference type="GO" id="GO:0046983">
    <property type="term" value="F:protein dimerization activity"/>
    <property type="evidence" value="ECO:0007669"/>
    <property type="project" value="InterPro"/>
</dbReference>
<keyword evidence="3" id="KW-0597">Phosphoprotein</keyword>
<evidence type="ECO:0000256" key="3">
    <source>
        <dbReference type="ARBA" id="ARBA00022553"/>
    </source>
</evidence>
<dbReference type="Pfam" id="PF07730">
    <property type="entry name" value="HisKA_3"/>
    <property type="match status" value="1"/>
</dbReference>
<evidence type="ECO:0000256" key="8">
    <source>
        <dbReference type="ARBA" id="ARBA00023012"/>
    </source>
</evidence>
<dbReference type="GO" id="GO:0000155">
    <property type="term" value="F:phosphorelay sensor kinase activity"/>
    <property type="evidence" value="ECO:0007669"/>
    <property type="project" value="InterPro"/>
</dbReference>
<keyword evidence="9" id="KW-1133">Transmembrane helix</keyword>
<feature type="domain" description="Histidine kinase/HSP90-like ATPase" evidence="10">
    <location>
        <begin position="340"/>
        <end position="428"/>
    </location>
</feature>
<dbReference type="PANTHER" id="PTHR24421">
    <property type="entry name" value="NITRATE/NITRITE SENSOR PROTEIN NARX-RELATED"/>
    <property type="match status" value="1"/>
</dbReference>
<dbReference type="Proteomes" id="UP000240974">
    <property type="component" value="Unassembled WGS sequence"/>
</dbReference>
<feature type="transmembrane region" description="Helical" evidence="9">
    <location>
        <begin position="16"/>
        <end position="40"/>
    </location>
</feature>
<keyword evidence="7" id="KW-0067">ATP-binding</keyword>
<keyword evidence="9" id="KW-0812">Transmembrane</keyword>
<name>A0A2T3FN19_9FIRM</name>
<evidence type="ECO:0000256" key="9">
    <source>
        <dbReference type="SAM" id="Phobius"/>
    </source>
</evidence>
<keyword evidence="4" id="KW-0808">Transferase</keyword>
<feature type="transmembrane region" description="Helical" evidence="9">
    <location>
        <begin position="179"/>
        <end position="198"/>
    </location>
</feature>
<evidence type="ECO:0000256" key="7">
    <source>
        <dbReference type="ARBA" id="ARBA00022840"/>
    </source>
</evidence>
<keyword evidence="6" id="KW-0418">Kinase</keyword>
<feature type="transmembrane region" description="Helical" evidence="9">
    <location>
        <begin position="130"/>
        <end position="149"/>
    </location>
</feature>
<evidence type="ECO:0000313" key="12">
    <source>
        <dbReference type="Proteomes" id="UP000240974"/>
    </source>
</evidence>
<proteinExistence type="predicted"/>
<comment type="catalytic activity">
    <reaction evidence="1">
        <text>ATP + protein L-histidine = ADP + protein N-phospho-L-histidine.</text>
        <dbReference type="EC" id="2.7.13.3"/>
    </reaction>
</comment>
<gene>
    <name evidence="11" type="ORF">C7U54_12925</name>
</gene>
<evidence type="ECO:0000256" key="5">
    <source>
        <dbReference type="ARBA" id="ARBA00022741"/>
    </source>
</evidence>
<keyword evidence="8" id="KW-0902">Two-component regulatory system</keyword>
<keyword evidence="5" id="KW-0547">Nucleotide-binding</keyword>
<dbReference type="InterPro" id="IPR011712">
    <property type="entry name" value="Sig_transdc_His_kin_sub3_dim/P"/>
</dbReference>
<dbReference type="InterPro" id="IPR003594">
    <property type="entry name" value="HATPase_dom"/>
</dbReference>
<dbReference type="InterPro" id="IPR036890">
    <property type="entry name" value="HATPase_C_sf"/>
</dbReference>
<feature type="transmembrane region" description="Helical" evidence="9">
    <location>
        <begin position="90"/>
        <end position="118"/>
    </location>
</feature>
<evidence type="ECO:0000256" key="4">
    <source>
        <dbReference type="ARBA" id="ARBA00022679"/>
    </source>
</evidence>
<comment type="caution">
    <text evidence="11">The sequence shown here is derived from an EMBL/GenBank/DDBJ whole genome shotgun (WGS) entry which is preliminary data.</text>
</comment>
<protein>
    <recommendedName>
        <fullName evidence="2">histidine kinase</fullName>
        <ecNumber evidence="2">2.7.13.3</ecNumber>
    </recommendedName>
</protein>
<evidence type="ECO:0000256" key="1">
    <source>
        <dbReference type="ARBA" id="ARBA00000085"/>
    </source>
</evidence>
<dbReference type="InterPro" id="IPR050482">
    <property type="entry name" value="Sensor_HK_TwoCompSys"/>
</dbReference>
<evidence type="ECO:0000256" key="6">
    <source>
        <dbReference type="ARBA" id="ARBA00022777"/>
    </source>
</evidence>
<dbReference type="Gene3D" id="1.20.5.1930">
    <property type="match status" value="1"/>
</dbReference>
<dbReference type="SUPFAM" id="SSF55874">
    <property type="entry name" value="ATPase domain of HSP90 chaperone/DNA topoisomerase II/histidine kinase"/>
    <property type="match status" value="1"/>
</dbReference>
<reference evidence="11 12" key="1">
    <citation type="journal article" date="2019" name="Int. J. Syst. Evol. Microbiol.">
        <title>Faecalibacillus intestinalis gen. nov., sp. nov. and Faecalibacillus faecis sp. nov., isolated from human faeces.</title>
        <authorList>
            <person name="Seo B."/>
            <person name="Jeon K."/>
            <person name="Baek I."/>
            <person name="Lee Y.M."/>
            <person name="Baek K."/>
            <person name="Ko G."/>
        </authorList>
    </citation>
    <scope>NUCLEOTIDE SEQUENCE [LARGE SCALE GENOMIC DNA]</scope>
    <source>
        <strain evidence="11 12">SNUG30099</strain>
    </source>
</reference>
<dbReference type="CDD" id="cd16917">
    <property type="entry name" value="HATPase_UhpB-NarQ-NarX-like"/>
    <property type="match status" value="1"/>
</dbReference>
<evidence type="ECO:0000256" key="2">
    <source>
        <dbReference type="ARBA" id="ARBA00012438"/>
    </source>
</evidence>
<dbReference type="EC" id="2.7.13.3" evidence="2"/>
<accession>A0A2T3FN19</accession>
<sequence>MNHLTKEYVTKLKDSLLFINAVVIIYNASLFLLSTKYISVHYYARDFLNKVSYITRTPQNIFFESIFLFIILVLLMKLREKDNLKMANGLVYIEIILSFLLIIRLNGSYNGILLFVFADLLYNMRNIKHMALLLLMAFGLLLISDYNILSNIIHMPSIESYLSFYPNSSRTFMLFTKNILASLNVVLFILYLVCQVLVQQEETKKISKELQLASKVNDELKTYSALSEKMAEDKERKRISREIHDTLGHALTGISAGIDACIALIDIDPQKSKEQLLVISNVVRESIKDVRRSLYKLRPGALDQRTLKDGLIKMIEEFQSVSHLNVDLYYEWENVDFENTKEDIIFRIIQETMTNALRHGHASHIEIHLFDEEEKYMIIMQDNGSGCKEIHYGYGLKQMHERVAILNGTIHFYSEEGFRTVVEIPKIGGKKDD</sequence>
<dbReference type="GO" id="GO:0005524">
    <property type="term" value="F:ATP binding"/>
    <property type="evidence" value="ECO:0007669"/>
    <property type="project" value="UniProtKB-KW"/>
</dbReference>
<organism evidence="11 12">
    <name type="scientific">Faecalibacillus intestinalis</name>
    <dbReference type="NCBI Taxonomy" id="1982626"/>
    <lineage>
        <taxon>Bacteria</taxon>
        <taxon>Bacillati</taxon>
        <taxon>Bacillota</taxon>
        <taxon>Erysipelotrichia</taxon>
        <taxon>Erysipelotrichales</taxon>
        <taxon>Coprobacillaceae</taxon>
        <taxon>Faecalibacillus</taxon>
    </lineage>
</organism>
<dbReference type="RefSeq" id="WP_107030571.1">
    <property type="nucleotide sequence ID" value="NZ_PYLQ01000026.1"/>
</dbReference>
<evidence type="ECO:0000313" key="11">
    <source>
        <dbReference type="EMBL" id="PST36649.1"/>
    </source>
</evidence>
<dbReference type="Gene3D" id="3.30.565.10">
    <property type="entry name" value="Histidine kinase-like ATPase, C-terminal domain"/>
    <property type="match status" value="1"/>
</dbReference>
<evidence type="ECO:0000259" key="10">
    <source>
        <dbReference type="SMART" id="SM00387"/>
    </source>
</evidence>
<dbReference type="GO" id="GO:0016020">
    <property type="term" value="C:membrane"/>
    <property type="evidence" value="ECO:0007669"/>
    <property type="project" value="InterPro"/>
</dbReference>
<dbReference type="AlphaFoldDB" id="A0A2T3FN19"/>
<dbReference type="SMART" id="SM00387">
    <property type="entry name" value="HATPase_c"/>
    <property type="match status" value="1"/>
</dbReference>
<keyword evidence="12" id="KW-1185">Reference proteome</keyword>
<dbReference type="Pfam" id="PF02518">
    <property type="entry name" value="HATPase_c"/>
    <property type="match status" value="1"/>
</dbReference>
<dbReference type="PANTHER" id="PTHR24421:SF10">
    <property type="entry name" value="NITRATE_NITRITE SENSOR PROTEIN NARQ"/>
    <property type="match status" value="1"/>
</dbReference>
<feature type="transmembrane region" description="Helical" evidence="9">
    <location>
        <begin position="61"/>
        <end position="78"/>
    </location>
</feature>
<dbReference type="EMBL" id="PYLQ01000026">
    <property type="protein sequence ID" value="PST36649.1"/>
    <property type="molecule type" value="Genomic_DNA"/>
</dbReference>